<dbReference type="AlphaFoldDB" id="A0AAW0ALD6"/>
<reference evidence="2 3" key="1">
    <citation type="journal article" date="2024" name="J Genomics">
        <title>Draft genome sequencing and assembly of Favolaschia claudopus CIRM-BRFM 2984 isolated from oak limbs.</title>
        <authorList>
            <person name="Navarro D."/>
            <person name="Drula E."/>
            <person name="Chaduli D."/>
            <person name="Cazenave R."/>
            <person name="Ahrendt S."/>
            <person name="Wang J."/>
            <person name="Lipzen A."/>
            <person name="Daum C."/>
            <person name="Barry K."/>
            <person name="Grigoriev I.V."/>
            <person name="Favel A."/>
            <person name="Rosso M.N."/>
            <person name="Martin F."/>
        </authorList>
    </citation>
    <scope>NUCLEOTIDE SEQUENCE [LARGE SCALE GENOMIC DNA]</scope>
    <source>
        <strain evidence="2 3">CIRM-BRFM 2984</strain>
    </source>
</reference>
<sequence length="59" mass="6479">MPQSTAPTLENQSTAPQPPMAPPATLNPRKRRANAEDGPITIAPSPEKRQYRKESFGIH</sequence>
<accession>A0AAW0ALD6</accession>
<feature type="compositionally biased region" description="Basic and acidic residues" evidence="1">
    <location>
        <begin position="46"/>
        <end position="59"/>
    </location>
</feature>
<dbReference type="EMBL" id="JAWWNJ010000059">
    <property type="protein sequence ID" value="KAK7013382.1"/>
    <property type="molecule type" value="Genomic_DNA"/>
</dbReference>
<dbReference type="Proteomes" id="UP001362999">
    <property type="component" value="Unassembled WGS sequence"/>
</dbReference>
<protein>
    <submittedName>
        <fullName evidence="2">Uncharacterized protein</fullName>
    </submittedName>
</protein>
<evidence type="ECO:0000313" key="2">
    <source>
        <dbReference type="EMBL" id="KAK7013382.1"/>
    </source>
</evidence>
<name>A0AAW0ALD6_9AGAR</name>
<evidence type="ECO:0000313" key="3">
    <source>
        <dbReference type="Proteomes" id="UP001362999"/>
    </source>
</evidence>
<proteinExistence type="predicted"/>
<feature type="region of interest" description="Disordered" evidence="1">
    <location>
        <begin position="1"/>
        <end position="59"/>
    </location>
</feature>
<feature type="compositionally biased region" description="Polar residues" evidence="1">
    <location>
        <begin position="1"/>
        <end position="14"/>
    </location>
</feature>
<keyword evidence="3" id="KW-1185">Reference proteome</keyword>
<evidence type="ECO:0000256" key="1">
    <source>
        <dbReference type="SAM" id="MobiDB-lite"/>
    </source>
</evidence>
<gene>
    <name evidence="2" type="ORF">R3P38DRAFT_3206659</name>
</gene>
<comment type="caution">
    <text evidence="2">The sequence shown here is derived from an EMBL/GenBank/DDBJ whole genome shotgun (WGS) entry which is preliminary data.</text>
</comment>
<organism evidence="2 3">
    <name type="scientific">Favolaschia claudopus</name>
    <dbReference type="NCBI Taxonomy" id="2862362"/>
    <lineage>
        <taxon>Eukaryota</taxon>
        <taxon>Fungi</taxon>
        <taxon>Dikarya</taxon>
        <taxon>Basidiomycota</taxon>
        <taxon>Agaricomycotina</taxon>
        <taxon>Agaricomycetes</taxon>
        <taxon>Agaricomycetidae</taxon>
        <taxon>Agaricales</taxon>
        <taxon>Marasmiineae</taxon>
        <taxon>Mycenaceae</taxon>
        <taxon>Favolaschia</taxon>
    </lineage>
</organism>